<dbReference type="GO" id="GO:0006665">
    <property type="term" value="P:sphingolipid metabolic process"/>
    <property type="evidence" value="ECO:0007669"/>
    <property type="project" value="UniProtKB-UniRule"/>
</dbReference>
<evidence type="ECO:0000256" key="1">
    <source>
        <dbReference type="ARBA" id="ARBA00004477"/>
    </source>
</evidence>
<keyword evidence="3 10" id="KW-0813">Transport</keyword>
<dbReference type="Proteomes" id="UP001187471">
    <property type="component" value="Unassembled WGS sequence"/>
</dbReference>
<evidence type="ECO:0000256" key="5">
    <source>
        <dbReference type="ARBA" id="ARBA00022824"/>
    </source>
</evidence>
<keyword evidence="9 10" id="KW-0472">Membrane</keyword>
<accession>A0AA88QXK7</accession>
<dbReference type="GO" id="GO:0016125">
    <property type="term" value="P:sterol metabolic process"/>
    <property type="evidence" value="ECO:0007669"/>
    <property type="project" value="UniProtKB-UniRule"/>
</dbReference>
<protein>
    <recommendedName>
        <fullName evidence="10">Protein ARV</fullName>
    </recommendedName>
</protein>
<comment type="caution">
    <text evidence="11">The sequence shown here is derived from an EMBL/GenBank/DDBJ whole genome shotgun (WGS) entry which is preliminary data.</text>
</comment>
<evidence type="ECO:0000256" key="9">
    <source>
        <dbReference type="ARBA" id="ARBA00023136"/>
    </source>
</evidence>
<evidence type="ECO:0000256" key="8">
    <source>
        <dbReference type="ARBA" id="ARBA00023098"/>
    </source>
</evidence>
<keyword evidence="12" id="KW-1185">Reference proteome</keyword>
<feature type="transmembrane region" description="Helical" evidence="10">
    <location>
        <begin position="132"/>
        <end position="153"/>
    </location>
</feature>
<evidence type="ECO:0000256" key="3">
    <source>
        <dbReference type="ARBA" id="ARBA00022448"/>
    </source>
</evidence>
<feature type="transmembrane region" description="Helical" evidence="10">
    <location>
        <begin position="159"/>
        <end position="179"/>
    </location>
</feature>
<keyword evidence="8 10" id="KW-0443">Lipid metabolism</keyword>
<evidence type="ECO:0000256" key="7">
    <source>
        <dbReference type="ARBA" id="ARBA00023055"/>
    </source>
</evidence>
<dbReference type="EMBL" id="JAVXUO010002248">
    <property type="protein sequence ID" value="KAK2975038.1"/>
    <property type="molecule type" value="Genomic_DNA"/>
</dbReference>
<comment type="similarity">
    <text evidence="2 10">Belongs to the ARV1 family.</text>
</comment>
<reference evidence="11" key="1">
    <citation type="submission" date="2022-12" db="EMBL/GenBank/DDBJ databases">
        <title>Draft genome assemblies for two species of Escallonia (Escalloniales).</title>
        <authorList>
            <person name="Chanderbali A."/>
            <person name="Dervinis C."/>
            <person name="Anghel I."/>
            <person name="Soltis D."/>
            <person name="Soltis P."/>
            <person name="Zapata F."/>
        </authorList>
    </citation>
    <scope>NUCLEOTIDE SEQUENCE</scope>
    <source>
        <strain evidence="11">UCBG92.1500</strain>
        <tissue evidence="11">Leaf</tissue>
    </source>
</reference>
<evidence type="ECO:0000256" key="10">
    <source>
        <dbReference type="RuleBase" id="RU368065"/>
    </source>
</evidence>
<keyword evidence="7 10" id="KW-0445">Lipid transport</keyword>
<gene>
    <name evidence="11" type="ORF">RJ640_002467</name>
</gene>
<evidence type="ECO:0000256" key="6">
    <source>
        <dbReference type="ARBA" id="ARBA00022989"/>
    </source>
</evidence>
<comment type="subcellular location">
    <subcellularLocation>
        <location evidence="1 10">Endoplasmic reticulum membrane</location>
        <topology evidence="1 10">Multi-pass membrane protein</topology>
    </subcellularLocation>
</comment>
<dbReference type="GO" id="GO:0032541">
    <property type="term" value="C:cortical endoplasmic reticulum"/>
    <property type="evidence" value="ECO:0007669"/>
    <property type="project" value="TreeGrafter"/>
</dbReference>
<dbReference type="PANTHER" id="PTHR14467:SF0">
    <property type="entry name" value="PROTEIN ARV1"/>
    <property type="match status" value="1"/>
</dbReference>
<evidence type="ECO:0000256" key="2">
    <source>
        <dbReference type="ARBA" id="ARBA00009187"/>
    </source>
</evidence>
<keyword evidence="10" id="KW-0746">Sphingolipid metabolism</keyword>
<proteinExistence type="inferred from homology"/>
<feature type="transmembrane region" description="Helical" evidence="10">
    <location>
        <begin position="101"/>
        <end position="120"/>
    </location>
</feature>
<dbReference type="GO" id="GO:0032366">
    <property type="term" value="P:intracellular sterol transport"/>
    <property type="evidence" value="ECO:0007669"/>
    <property type="project" value="UniProtKB-UniRule"/>
</dbReference>
<comment type="function">
    <text evidence="10">Mediator of sterol homeostasis involved in sterol uptake, trafficking and distribution into membranes.</text>
</comment>
<comment type="function">
    <text evidence="10">Regulates also the sphingolipid metabolism.</text>
</comment>
<dbReference type="GO" id="GO:0097036">
    <property type="term" value="P:regulation of plasma membrane sterol distribution"/>
    <property type="evidence" value="ECO:0007669"/>
    <property type="project" value="UniProtKB-UniRule"/>
</dbReference>
<sequence length="212" mass="23811">MDLHCIQCGFHVKSLYVQYSPGNIRLIKCDNCKSVADEYIECPIMILIIDLILHKEKAYRHLFFNMFTRDTLNSKGLLWRSEEACSSSLSSAALFQSYGKMLADVVLGNFMFLSVLLVWTRVTLTASVGFKDILLAILVSSYFRTFVIAMMVWEFPPPVFSIIDAFVLSSNAVALNVITGAAMIKCFGACFSAHAAKFLVSWLLTFNLQNVM</sequence>
<evidence type="ECO:0000256" key="4">
    <source>
        <dbReference type="ARBA" id="ARBA00022692"/>
    </source>
</evidence>
<dbReference type="GO" id="GO:0005794">
    <property type="term" value="C:Golgi apparatus"/>
    <property type="evidence" value="ECO:0007669"/>
    <property type="project" value="TreeGrafter"/>
</dbReference>
<keyword evidence="6 10" id="KW-1133">Transmembrane helix</keyword>
<keyword evidence="5 10" id="KW-0256">Endoplasmic reticulum</keyword>
<dbReference type="Pfam" id="PF04161">
    <property type="entry name" value="Arv1"/>
    <property type="match status" value="2"/>
</dbReference>
<dbReference type="AlphaFoldDB" id="A0AA88QXK7"/>
<keyword evidence="4 10" id="KW-0812">Transmembrane</keyword>
<name>A0AA88QXK7_9ASTE</name>
<dbReference type="PANTHER" id="PTHR14467">
    <property type="entry name" value="ARV1"/>
    <property type="match status" value="1"/>
</dbReference>
<organism evidence="11 12">
    <name type="scientific">Escallonia rubra</name>
    <dbReference type="NCBI Taxonomy" id="112253"/>
    <lineage>
        <taxon>Eukaryota</taxon>
        <taxon>Viridiplantae</taxon>
        <taxon>Streptophyta</taxon>
        <taxon>Embryophyta</taxon>
        <taxon>Tracheophyta</taxon>
        <taxon>Spermatophyta</taxon>
        <taxon>Magnoliopsida</taxon>
        <taxon>eudicotyledons</taxon>
        <taxon>Gunneridae</taxon>
        <taxon>Pentapetalae</taxon>
        <taxon>asterids</taxon>
        <taxon>campanulids</taxon>
        <taxon>Escalloniales</taxon>
        <taxon>Escalloniaceae</taxon>
        <taxon>Escallonia</taxon>
    </lineage>
</organism>
<dbReference type="GO" id="GO:0005789">
    <property type="term" value="C:endoplasmic reticulum membrane"/>
    <property type="evidence" value="ECO:0007669"/>
    <property type="project" value="UniProtKB-SubCell"/>
</dbReference>
<evidence type="ECO:0000313" key="12">
    <source>
        <dbReference type="Proteomes" id="UP001187471"/>
    </source>
</evidence>
<evidence type="ECO:0000313" key="11">
    <source>
        <dbReference type="EMBL" id="KAK2975038.1"/>
    </source>
</evidence>
<dbReference type="InterPro" id="IPR007290">
    <property type="entry name" value="Arv1"/>
</dbReference>